<dbReference type="InterPro" id="IPR020103">
    <property type="entry name" value="PsdUridine_synth_cat_dom_sf"/>
</dbReference>
<organism evidence="10 11">
    <name type="scientific">Candidatus Erwinia haradaeae</name>
    <dbReference type="NCBI Taxonomy" id="1922217"/>
    <lineage>
        <taxon>Bacteria</taxon>
        <taxon>Pseudomonadati</taxon>
        <taxon>Pseudomonadota</taxon>
        <taxon>Gammaproteobacteria</taxon>
        <taxon>Enterobacterales</taxon>
        <taxon>Erwiniaceae</taxon>
        <taxon>Erwinia</taxon>
    </lineage>
</organism>
<dbReference type="SUPFAM" id="SSF55120">
    <property type="entry name" value="Pseudouridine synthase"/>
    <property type="match status" value="1"/>
</dbReference>
<dbReference type="Proteomes" id="UP000294343">
    <property type="component" value="Chromosome"/>
</dbReference>
<accession>A0A451DGU2</accession>
<dbReference type="PANTHER" id="PTHR47683:SF3">
    <property type="entry name" value="RIBOSOMAL LARGE SUBUNIT PSEUDOURIDINE SYNTHASE B"/>
    <property type="match status" value="1"/>
</dbReference>
<evidence type="ECO:0000256" key="4">
    <source>
        <dbReference type="ARBA" id="ARBA00023235"/>
    </source>
</evidence>
<evidence type="ECO:0000259" key="9">
    <source>
        <dbReference type="SMART" id="SM00363"/>
    </source>
</evidence>
<dbReference type="PANTHER" id="PTHR47683">
    <property type="entry name" value="PSEUDOURIDINE SYNTHASE FAMILY PROTEIN-RELATED"/>
    <property type="match status" value="1"/>
</dbReference>
<sequence length="247" mass="28456">MTEKLQKILARAGYGSRRAIEGMIIEGRVRINHKLAILGDRVEPHHVPHIRIDNHVVSNITSSLTVACRVIAYYKLDGELCTRCDQTERQTIFDRLPKLKGSRWVSVGRLDINTVGLLLFTTDGELAHRLMHPKYAVEREYMVRVFGEINDKKLKLACSSFNLRDASVKYKSLAFISGKGINLWYKMILAEGRNREIRRFWEALGAQVSRLIRIRYGNIILPRNLLRGDWRELDLFSVNSLRNLVGL</sequence>
<dbReference type="GO" id="GO:0000455">
    <property type="term" value="P:enzyme-directed rRNA pseudouridine synthesis"/>
    <property type="evidence" value="ECO:0007669"/>
    <property type="project" value="UniProtKB-ARBA"/>
</dbReference>
<dbReference type="InterPro" id="IPR002942">
    <property type="entry name" value="S4_RNA-bd"/>
</dbReference>
<dbReference type="InterPro" id="IPR018496">
    <property type="entry name" value="PsdUridine_synth_RsuA/RluB_CS"/>
</dbReference>
<dbReference type="Gene3D" id="3.10.290.10">
    <property type="entry name" value="RNA-binding S4 domain"/>
    <property type="match status" value="1"/>
</dbReference>
<dbReference type="Pfam" id="PF01479">
    <property type="entry name" value="S4"/>
    <property type="match status" value="1"/>
</dbReference>
<dbReference type="Pfam" id="PF00849">
    <property type="entry name" value="PseudoU_synth_2"/>
    <property type="match status" value="1"/>
</dbReference>
<dbReference type="GO" id="GO:0160139">
    <property type="term" value="F:23S rRNA pseudouridine(2605) synthase activity"/>
    <property type="evidence" value="ECO:0007669"/>
    <property type="project" value="UniProtKB-EC"/>
</dbReference>
<evidence type="ECO:0000256" key="6">
    <source>
        <dbReference type="ARBA" id="ARBA00037383"/>
    </source>
</evidence>
<evidence type="ECO:0000256" key="5">
    <source>
        <dbReference type="ARBA" id="ARBA00036944"/>
    </source>
</evidence>
<keyword evidence="4 8" id="KW-0413">Isomerase</keyword>
<dbReference type="InterPro" id="IPR000748">
    <property type="entry name" value="PsdUridine_synth_RsuA/RluB/E/F"/>
</dbReference>
<dbReference type="NCBIfam" id="NF007976">
    <property type="entry name" value="PRK10700.1"/>
    <property type="match status" value="1"/>
</dbReference>
<dbReference type="InterPro" id="IPR020094">
    <property type="entry name" value="TruA/RsuA/RluB/E/F_N"/>
</dbReference>
<dbReference type="InterPro" id="IPR050343">
    <property type="entry name" value="RsuA_PseudoU_synthase"/>
</dbReference>
<dbReference type="InterPro" id="IPR036986">
    <property type="entry name" value="S4_RNA-bd_sf"/>
</dbReference>
<evidence type="ECO:0000256" key="3">
    <source>
        <dbReference type="ARBA" id="ARBA00022884"/>
    </source>
</evidence>
<keyword evidence="3 7" id="KW-0694">RNA-binding</keyword>
<dbReference type="PROSITE" id="PS50889">
    <property type="entry name" value="S4"/>
    <property type="match status" value="1"/>
</dbReference>
<dbReference type="OrthoDB" id="9807213at2"/>
<dbReference type="AlphaFoldDB" id="A0A451DGU2"/>
<feature type="domain" description="RNA-binding S4" evidence="9">
    <location>
        <begin position="3"/>
        <end position="75"/>
    </location>
</feature>
<dbReference type="SUPFAM" id="SSF55174">
    <property type="entry name" value="Alpha-L RNA-binding motif"/>
    <property type="match status" value="1"/>
</dbReference>
<name>A0A451DGU2_9GAMM</name>
<evidence type="ECO:0000313" key="11">
    <source>
        <dbReference type="Proteomes" id="UP000294343"/>
    </source>
</evidence>
<evidence type="ECO:0000256" key="2">
    <source>
        <dbReference type="ARBA" id="ARBA00022552"/>
    </source>
</evidence>
<evidence type="ECO:0000313" key="10">
    <source>
        <dbReference type="EMBL" id="VFP85847.1"/>
    </source>
</evidence>
<comment type="similarity">
    <text evidence="1 8">Belongs to the pseudouridine synthase RsuA family.</text>
</comment>
<proteinExistence type="inferred from homology"/>
<comment type="function">
    <text evidence="6">Responsible for synthesis of pseudouridine from uracil-2605 in 23S ribosomal RNA.</text>
</comment>
<dbReference type="PROSITE" id="PS01149">
    <property type="entry name" value="PSI_RSU"/>
    <property type="match status" value="1"/>
</dbReference>
<dbReference type="NCBIfam" id="TIGR00093">
    <property type="entry name" value="pseudouridine synthase"/>
    <property type="match status" value="1"/>
</dbReference>
<dbReference type="InterPro" id="IPR042092">
    <property type="entry name" value="PsdUridine_s_RsuA/RluB/E/F_cat"/>
</dbReference>
<gene>
    <name evidence="10" type="primary">rluB</name>
    <name evidence="10" type="ORF">ERCIPSPA2889_171</name>
</gene>
<evidence type="ECO:0000256" key="7">
    <source>
        <dbReference type="PROSITE-ProRule" id="PRU00182"/>
    </source>
</evidence>
<dbReference type="SMART" id="SM00363">
    <property type="entry name" value="S4"/>
    <property type="match status" value="1"/>
</dbReference>
<dbReference type="EC" id="5.4.99.-" evidence="8"/>
<comment type="catalytic activity">
    <reaction evidence="5">
        <text>uridine(2605) in 23S rRNA = pseudouridine(2605) in 23S rRNA</text>
        <dbReference type="Rhea" id="RHEA:42520"/>
        <dbReference type="Rhea" id="RHEA-COMP:10095"/>
        <dbReference type="Rhea" id="RHEA-COMP:10096"/>
        <dbReference type="ChEBI" id="CHEBI:65314"/>
        <dbReference type="ChEBI" id="CHEBI:65315"/>
        <dbReference type="EC" id="5.4.99.22"/>
    </reaction>
</comment>
<dbReference type="FunFam" id="3.10.290.10:FF:000003">
    <property type="entry name" value="Pseudouridine synthase"/>
    <property type="match status" value="1"/>
</dbReference>
<dbReference type="InterPro" id="IPR006145">
    <property type="entry name" value="PsdUridine_synth_RsuA/RluA"/>
</dbReference>
<dbReference type="FunFam" id="3.30.70.580:FF:000009">
    <property type="entry name" value="Pseudouridine synthase"/>
    <property type="match status" value="1"/>
</dbReference>
<dbReference type="GO" id="GO:0003723">
    <property type="term" value="F:RNA binding"/>
    <property type="evidence" value="ECO:0007669"/>
    <property type="project" value="UniProtKB-KW"/>
</dbReference>
<keyword evidence="2" id="KW-0698">rRNA processing</keyword>
<dbReference type="Gene3D" id="3.30.70.1560">
    <property type="entry name" value="Alpha-L RNA-binding motif"/>
    <property type="match status" value="1"/>
</dbReference>
<evidence type="ECO:0000256" key="8">
    <source>
        <dbReference type="RuleBase" id="RU003887"/>
    </source>
</evidence>
<dbReference type="EMBL" id="LR217730">
    <property type="protein sequence ID" value="VFP85847.1"/>
    <property type="molecule type" value="Genomic_DNA"/>
</dbReference>
<reference evidence="10 11" key="1">
    <citation type="submission" date="2019-02" db="EMBL/GenBank/DDBJ databases">
        <authorList>
            <person name="Manzano-Marin A."/>
            <person name="Manzano-Marin A."/>
        </authorList>
    </citation>
    <scope>NUCLEOTIDE SEQUENCE [LARGE SCALE GENOMIC DNA]</scope>
    <source>
        <strain evidence="10 11">ErCipseudotsugae</strain>
    </source>
</reference>
<evidence type="ECO:0000256" key="1">
    <source>
        <dbReference type="ARBA" id="ARBA00008348"/>
    </source>
</evidence>
<dbReference type="CDD" id="cd00165">
    <property type="entry name" value="S4"/>
    <property type="match status" value="1"/>
</dbReference>
<protein>
    <recommendedName>
        <fullName evidence="8">Pseudouridine synthase</fullName>
        <ecNumber evidence="8">5.4.99.-</ecNumber>
    </recommendedName>
</protein>
<dbReference type="Gene3D" id="3.30.70.580">
    <property type="entry name" value="Pseudouridine synthase I, catalytic domain, N-terminal subdomain"/>
    <property type="match status" value="1"/>
</dbReference>